<protein>
    <submittedName>
        <fullName evidence="2">Uncharacterized protein</fullName>
    </submittedName>
</protein>
<evidence type="ECO:0000313" key="3">
    <source>
        <dbReference type="Proteomes" id="UP001564626"/>
    </source>
</evidence>
<comment type="caution">
    <text evidence="2">The sequence shown here is derived from an EMBL/GenBank/DDBJ whole genome shotgun (WGS) entry which is preliminary data.</text>
</comment>
<sequence length="72" mass="7601">METCPKCGRLKDSEGCGYCWGLAAGMAYHQAQYEREHGIERGRTRSGAGCSLVLLAATALPVLGVAAELLTT</sequence>
<keyword evidence="1" id="KW-0472">Membrane</keyword>
<dbReference type="Proteomes" id="UP001564626">
    <property type="component" value="Unassembled WGS sequence"/>
</dbReference>
<feature type="transmembrane region" description="Helical" evidence="1">
    <location>
        <begin position="47"/>
        <end position="67"/>
    </location>
</feature>
<keyword evidence="1" id="KW-0812">Transmembrane</keyword>
<dbReference type="RefSeq" id="WP_345356298.1">
    <property type="nucleotide sequence ID" value="NZ_BAABII010000002.1"/>
</dbReference>
<accession>A0ABV4CL61</accession>
<evidence type="ECO:0000256" key="1">
    <source>
        <dbReference type="SAM" id="Phobius"/>
    </source>
</evidence>
<keyword evidence="3" id="KW-1185">Reference proteome</keyword>
<evidence type="ECO:0000313" key="2">
    <source>
        <dbReference type="EMBL" id="MEY8041800.1"/>
    </source>
</evidence>
<gene>
    <name evidence="2" type="ORF">AB8O55_20515</name>
</gene>
<organism evidence="2 3">
    <name type="scientific">Saccharopolyspora cebuensis</name>
    <dbReference type="NCBI Taxonomy" id="418759"/>
    <lineage>
        <taxon>Bacteria</taxon>
        <taxon>Bacillati</taxon>
        <taxon>Actinomycetota</taxon>
        <taxon>Actinomycetes</taxon>
        <taxon>Pseudonocardiales</taxon>
        <taxon>Pseudonocardiaceae</taxon>
        <taxon>Saccharopolyspora</taxon>
    </lineage>
</organism>
<reference evidence="2 3" key="1">
    <citation type="submission" date="2024-08" db="EMBL/GenBank/DDBJ databases">
        <title>Genome mining of Saccharopolyspora cebuensis PGLac3 from Nigerian medicinal plant.</title>
        <authorList>
            <person name="Ezeobiora C.E."/>
            <person name="Igbokwe N.H."/>
            <person name="Amin D.H."/>
            <person name="Mendie U.E."/>
        </authorList>
    </citation>
    <scope>NUCLEOTIDE SEQUENCE [LARGE SCALE GENOMIC DNA]</scope>
    <source>
        <strain evidence="2 3">PGLac3</strain>
    </source>
</reference>
<dbReference type="EMBL" id="JBGEHV010000042">
    <property type="protein sequence ID" value="MEY8041800.1"/>
    <property type="molecule type" value="Genomic_DNA"/>
</dbReference>
<keyword evidence="1" id="KW-1133">Transmembrane helix</keyword>
<name>A0ABV4CL61_9PSEU</name>
<proteinExistence type="predicted"/>